<dbReference type="OrthoDB" id="552049at2759"/>
<dbReference type="SUPFAM" id="SSF56601">
    <property type="entry name" value="beta-lactamase/transpeptidase-like"/>
    <property type="match status" value="1"/>
</dbReference>
<feature type="chain" id="PRO_5020310525" description="Beta-lactamase-related domain-containing protein" evidence="2">
    <location>
        <begin position="16"/>
        <end position="290"/>
    </location>
</feature>
<dbReference type="PANTHER" id="PTHR46825:SF15">
    <property type="entry name" value="BETA-LACTAMASE-RELATED DOMAIN-CONTAINING PROTEIN"/>
    <property type="match status" value="1"/>
</dbReference>
<protein>
    <recommendedName>
        <fullName evidence="3">Beta-lactamase-related domain-containing protein</fullName>
    </recommendedName>
</protein>
<proteinExistence type="inferred from homology"/>
<organism evidence="4 5">
    <name type="scientific">Friedmanniomyces simplex</name>
    <dbReference type="NCBI Taxonomy" id="329884"/>
    <lineage>
        <taxon>Eukaryota</taxon>
        <taxon>Fungi</taxon>
        <taxon>Dikarya</taxon>
        <taxon>Ascomycota</taxon>
        <taxon>Pezizomycotina</taxon>
        <taxon>Dothideomycetes</taxon>
        <taxon>Dothideomycetidae</taxon>
        <taxon>Mycosphaerellales</taxon>
        <taxon>Teratosphaeriaceae</taxon>
        <taxon>Friedmanniomyces</taxon>
    </lineage>
</organism>
<evidence type="ECO:0000259" key="3">
    <source>
        <dbReference type="Pfam" id="PF00144"/>
    </source>
</evidence>
<dbReference type="Proteomes" id="UP000309340">
    <property type="component" value="Unassembled WGS sequence"/>
</dbReference>
<dbReference type="PANTHER" id="PTHR46825">
    <property type="entry name" value="D-ALANYL-D-ALANINE-CARBOXYPEPTIDASE/ENDOPEPTIDASE AMPH"/>
    <property type="match status" value="1"/>
</dbReference>
<gene>
    <name evidence="4" type="ORF">B0A55_10916</name>
</gene>
<reference evidence="4 5" key="1">
    <citation type="submission" date="2017-03" db="EMBL/GenBank/DDBJ databases">
        <title>Genomes of endolithic fungi from Antarctica.</title>
        <authorList>
            <person name="Coleine C."/>
            <person name="Masonjones S."/>
            <person name="Stajich J.E."/>
        </authorList>
    </citation>
    <scope>NUCLEOTIDE SEQUENCE [LARGE SCALE GENOMIC DNA]</scope>
    <source>
        <strain evidence="4 5">CCFEE 5184</strain>
    </source>
</reference>
<evidence type="ECO:0000256" key="2">
    <source>
        <dbReference type="SAM" id="SignalP"/>
    </source>
</evidence>
<dbReference type="InterPro" id="IPR050491">
    <property type="entry name" value="AmpC-like"/>
</dbReference>
<comment type="similarity">
    <text evidence="1">Belongs to the peptidase S12 family.</text>
</comment>
<dbReference type="STRING" id="329884.A0A4U0WBR8"/>
<dbReference type="Gene3D" id="3.40.710.10">
    <property type="entry name" value="DD-peptidase/beta-lactamase superfamily"/>
    <property type="match status" value="1"/>
</dbReference>
<comment type="caution">
    <text evidence="4">The sequence shown here is derived from an EMBL/GenBank/DDBJ whole genome shotgun (WGS) entry which is preliminary data.</text>
</comment>
<accession>A0A4U0WBR8</accession>
<dbReference type="Pfam" id="PF00144">
    <property type="entry name" value="Beta-lactamase"/>
    <property type="match status" value="1"/>
</dbReference>
<dbReference type="InterPro" id="IPR001466">
    <property type="entry name" value="Beta-lactam-related"/>
</dbReference>
<evidence type="ECO:0000313" key="5">
    <source>
        <dbReference type="Proteomes" id="UP000309340"/>
    </source>
</evidence>
<feature type="domain" description="Beta-lactamase-related" evidence="3">
    <location>
        <begin position="52"/>
        <end position="290"/>
    </location>
</feature>
<evidence type="ECO:0000313" key="4">
    <source>
        <dbReference type="EMBL" id="TKA60022.1"/>
    </source>
</evidence>
<dbReference type="AlphaFoldDB" id="A0A4U0WBR8"/>
<dbReference type="InterPro" id="IPR012338">
    <property type="entry name" value="Beta-lactam/transpept-like"/>
</dbReference>
<dbReference type="EMBL" id="NAJQ01001369">
    <property type="protein sequence ID" value="TKA60022.1"/>
    <property type="molecule type" value="Genomic_DNA"/>
</dbReference>
<keyword evidence="5" id="KW-1185">Reference proteome</keyword>
<sequence>MISFYALSLLPAVWAITSCIGLNDQQTFHSLHDTAEYDPFSGHGFDEYIKATLNEFLTPGLTIAIIHGNRTFSKAYGYSDLAKKEPMTPRTLFYAGSTTKSFTAATMSKLVDSNDTAYSHIDWSTKMVELIRDDFLLQDEWTTNHVTLTDALSHRSGMPRNDMSWTNGDPSVKEQVRQLRFLPLHNEIRTKFEYCNLMFAAVSHAIETVTGIAIGILLKQRFWEPLGMHATFYSIEDALAYAEEIEDTTVATGYLYDNAAKSHLISPHSAIPPANGAGGVISNVLDYTHW</sequence>
<evidence type="ECO:0000256" key="1">
    <source>
        <dbReference type="ARBA" id="ARBA00038215"/>
    </source>
</evidence>
<keyword evidence="2" id="KW-0732">Signal</keyword>
<name>A0A4U0WBR8_9PEZI</name>
<feature type="non-terminal residue" evidence="4">
    <location>
        <position position="290"/>
    </location>
</feature>
<feature type="signal peptide" evidence="2">
    <location>
        <begin position="1"/>
        <end position="15"/>
    </location>
</feature>